<accession>A0A1G2T000</accession>
<dbReference type="InterPro" id="IPR035901">
    <property type="entry name" value="GIY-YIG_endonuc_sf"/>
</dbReference>
<dbReference type="SUPFAM" id="SSF82771">
    <property type="entry name" value="GIY-YIG endonuclease"/>
    <property type="match status" value="1"/>
</dbReference>
<dbReference type="PROSITE" id="PS50164">
    <property type="entry name" value="GIY_YIG"/>
    <property type="match status" value="1"/>
</dbReference>
<evidence type="ECO:0000259" key="2">
    <source>
        <dbReference type="PROSITE" id="PS50164"/>
    </source>
</evidence>
<evidence type="ECO:0000313" key="4">
    <source>
        <dbReference type="Proteomes" id="UP000178107"/>
    </source>
</evidence>
<proteinExistence type="inferred from homology"/>
<dbReference type="InterPro" id="IPR000305">
    <property type="entry name" value="GIY-YIG_endonuc"/>
</dbReference>
<organism evidence="3 4">
    <name type="scientific">Candidatus Zambryskibacteria bacterium RIFCSPHIGHO2_01_FULL_46_25</name>
    <dbReference type="NCBI Taxonomy" id="1802738"/>
    <lineage>
        <taxon>Bacteria</taxon>
        <taxon>Candidatus Zambryskiibacteriota</taxon>
    </lineage>
</organism>
<evidence type="ECO:0000313" key="3">
    <source>
        <dbReference type="EMBL" id="OHA90620.1"/>
    </source>
</evidence>
<dbReference type="Gene3D" id="3.40.1440.10">
    <property type="entry name" value="GIY-YIG endonuclease"/>
    <property type="match status" value="1"/>
</dbReference>
<gene>
    <name evidence="3" type="ORF">A2838_02780</name>
</gene>
<dbReference type="Pfam" id="PF01541">
    <property type="entry name" value="GIY-YIG"/>
    <property type="match status" value="1"/>
</dbReference>
<dbReference type="InterPro" id="IPR050190">
    <property type="entry name" value="UPF0213_domain"/>
</dbReference>
<evidence type="ECO:0000256" key="1">
    <source>
        <dbReference type="ARBA" id="ARBA00007435"/>
    </source>
</evidence>
<dbReference type="EMBL" id="MHVH01000003">
    <property type="protein sequence ID" value="OHA90620.1"/>
    <property type="molecule type" value="Genomic_DNA"/>
</dbReference>
<sequence>MYKVYILVSQKDGSLYTGVTEDLIERLKAHNSGSSKYSSSKRPFKIAWYCVFKDKLKALQFEKYLKQGSGFAFARKHLI</sequence>
<reference evidence="3 4" key="1">
    <citation type="journal article" date="2016" name="Nat. Commun.">
        <title>Thousands of microbial genomes shed light on interconnected biogeochemical processes in an aquifer system.</title>
        <authorList>
            <person name="Anantharaman K."/>
            <person name="Brown C.T."/>
            <person name="Hug L.A."/>
            <person name="Sharon I."/>
            <person name="Castelle C.J."/>
            <person name="Probst A.J."/>
            <person name="Thomas B.C."/>
            <person name="Singh A."/>
            <person name="Wilkins M.J."/>
            <person name="Karaoz U."/>
            <person name="Brodie E.L."/>
            <person name="Williams K.H."/>
            <person name="Hubbard S.S."/>
            <person name="Banfield J.F."/>
        </authorList>
    </citation>
    <scope>NUCLEOTIDE SEQUENCE [LARGE SCALE GENOMIC DNA]</scope>
</reference>
<comment type="caution">
    <text evidence="3">The sequence shown here is derived from an EMBL/GenBank/DDBJ whole genome shotgun (WGS) entry which is preliminary data.</text>
</comment>
<name>A0A1G2T000_9BACT</name>
<dbReference type="PANTHER" id="PTHR34477:SF5">
    <property type="entry name" value="BSL5627 PROTEIN"/>
    <property type="match status" value="1"/>
</dbReference>
<dbReference type="AlphaFoldDB" id="A0A1G2T000"/>
<comment type="similarity">
    <text evidence="1">Belongs to the UPF0213 family.</text>
</comment>
<dbReference type="Proteomes" id="UP000178107">
    <property type="component" value="Unassembled WGS sequence"/>
</dbReference>
<dbReference type="PANTHER" id="PTHR34477">
    <property type="entry name" value="UPF0213 PROTEIN YHBQ"/>
    <property type="match status" value="1"/>
</dbReference>
<feature type="domain" description="GIY-YIG" evidence="2">
    <location>
        <begin position="1"/>
        <end position="79"/>
    </location>
</feature>
<protein>
    <recommendedName>
        <fullName evidence="2">GIY-YIG domain-containing protein</fullName>
    </recommendedName>
</protein>